<dbReference type="InterPro" id="IPR027381">
    <property type="entry name" value="LytR/CpsA/Psr_C"/>
</dbReference>
<keyword evidence="2" id="KW-0812">Transmembrane</keyword>
<sequence>MEQESLPKTADSVAGSPPAPPSDRRPRSSFRWLAGGAVVLVLATAAVVLARSISAPSDSGEGRIIDYGPSSAVVASPTTTTPTAYPYLPSAPVDKTTPVTILNNSLVAGLGTRVASQLAADGWTNLSVGNYAGRTMDRTTVYYGANSASEKAAAEYLAEILEAAAERRTPDLSANTVYVIVTGK</sequence>
<accession>A0ABV3G583</accession>
<proteinExistence type="predicted"/>
<keyword evidence="2" id="KW-1133">Transmembrane helix</keyword>
<comment type="caution">
    <text evidence="4">The sequence shown here is derived from an EMBL/GenBank/DDBJ whole genome shotgun (WGS) entry which is preliminary data.</text>
</comment>
<feature type="transmembrane region" description="Helical" evidence="2">
    <location>
        <begin position="30"/>
        <end position="50"/>
    </location>
</feature>
<evidence type="ECO:0000313" key="4">
    <source>
        <dbReference type="EMBL" id="MEV0712854.1"/>
    </source>
</evidence>
<reference evidence="4 5" key="1">
    <citation type="submission" date="2024-06" db="EMBL/GenBank/DDBJ databases">
        <title>The Natural Products Discovery Center: Release of the First 8490 Sequenced Strains for Exploring Actinobacteria Biosynthetic Diversity.</title>
        <authorList>
            <person name="Kalkreuter E."/>
            <person name="Kautsar S.A."/>
            <person name="Yang D."/>
            <person name="Bader C.D."/>
            <person name="Teijaro C.N."/>
            <person name="Fluegel L."/>
            <person name="Davis C.M."/>
            <person name="Simpson J.R."/>
            <person name="Lauterbach L."/>
            <person name="Steele A.D."/>
            <person name="Gui C."/>
            <person name="Meng S."/>
            <person name="Li G."/>
            <person name="Viehrig K."/>
            <person name="Ye F."/>
            <person name="Su P."/>
            <person name="Kiefer A.F."/>
            <person name="Nichols A."/>
            <person name="Cepeda A.J."/>
            <person name="Yan W."/>
            <person name="Fan B."/>
            <person name="Jiang Y."/>
            <person name="Adhikari A."/>
            <person name="Zheng C.-J."/>
            <person name="Schuster L."/>
            <person name="Cowan T.M."/>
            <person name="Smanski M.J."/>
            <person name="Chevrette M.G."/>
            <person name="De Carvalho L.P.S."/>
            <person name="Shen B."/>
        </authorList>
    </citation>
    <scope>NUCLEOTIDE SEQUENCE [LARGE SCALE GENOMIC DNA]</scope>
    <source>
        <strain evidence="4 5">NPDC050403</strain>
    </source>
</reference>
<gene>
    <name evidence="4" type="ORF">AB0I48_35395</name>
</gene>
<keyword evidence="5" id="KW-1185">Reference proteome</keyword>
<dbReference type="Pfam" id="PF13399">
    <property type="entry name" value="LytR_C"/>
    <property type="match status" value="1"/>
</dbReference>
<feature type="region of interest" description="Disordered" evidence="1">
    <location>
        <begin position="1"/>
        <end position="28"/>
    </location>
</feature>
<dbReference type="Proteomes" id="UP001551695">
    <property type="component" value="Unassembled WGS sequence"/>
</dbReference>
<keyword evidence="2" id="KW-0472">Membrane</keyword>
<organism evidence="4 5">
    <name type="scientific">Nocardia aurea</name>
    <dbReference type="NCBI Taxonomy" id="2144174"/>
    <lineage>
        <taxon>Bacteria</taxon>
        <taxon>Bacillati</taxon>
        <taxon>Actinomycetota</taxon>
        <taxon>Actinomycetes</taxon>
        <taxon>Mycobacteriales</taxon>
        <taxon>Nocardiaceae</taxon>
        <taxon>Nocardia</taxon>
    </lineage>
</organism>
<evidence type="ECO:0000259" key="3">
    <source>
        <dbReference type="Pfam" id="PF13399"/>
    </source>
</evidence>
<evidence type="ECO:0000313" key="5">
    <source>
        <dbReference type="Proteomes" id="UP001551695"/>
    </source>
</evidence>
<dbReference type="RefSeq" id="WP_357790212.1">
    <property type="nucleotide sequence ID" value="NZ_JBFAKC010000029.1"/>
</dbReference>
<evidence type="ECO:0000256" key="2">
    <source>
        <dbReference type="SAM" id="Phobius"/>
    </source>
</evidence>
<feature type="domain" description="LytR/CpsA/Psr regulator C-terminal" evidence="3">
    <location>
        <begin position="97"/>
        <end position="182"/>
    </location>
</feature>
<dbReference type="EMBL" id="JBFAKC010000029">
    <property type="protein sequence ID" value="MEV0712854.1"/>
    <property type="molecule type" value="Genomic_DNA"/>
</dbReference>
<protein>
    <submittedName>
        <fullName evidence="4">LytR C-terminal domain-containing protein</fullName>
    </submittedName>
</protein>
<name>A0ABV3G583_9NOCA</name>
<dbReference type="Gene3D" id="3.30.70.2390">
    <property type="match status" value="1"/>
</dbReference>
<evidence type="ECO:0000256" key="1">
    <source>
        <dbReference type="SAM" id="MobiDB-lite"/>
    </source>
</evidence>